<comment type="caution">
    <text evidence="3">The sequence shown here is derived from an EMBL/GenBank/DDBJ whole genome shotgun (WGS) entry which is preliminary data.</text>
</comment>
<feature type="transmembrane region" description="Helical" evidence="2">
    <location>
        <begin position="268"/>
        <end position="286"/>
    </location>
</feature>
<accession>A0A5R8KB13</accession>
<feature type="compositionally biased region" description="Low complexity" evidence="1">
    <location>
        <begin position="251"/>
        <end position="261"/>
    </location>
</feature>
<name>A0A5R8KB13_9BACT</name>
<organism evidence="3 4">
    <name type="scientific">Phragmitibacter flavus</name>
    <dbReference type="NCBI Taxonomy" id="2576071"/>
    <lineage>
        <taxon>Bacteria</taxon>
        <taxon>Pseudomonadati</taxon>
        <taxon>Verrucomicrobiota</taxon>
        <taxon>Verrucomicrobiia</taxon>
        <taxon>Verrucomicrobiales</taxon>
        <taxon>Verrucomicrobiaceae</taxon>
        <taxon>Phragmitibacter</taxon>
    </lineage>
</organism>
<protein>
    <submittedName>
        <fullName evidence="3">Uncharacterized protein</fullName>
    </submittedName>
</protein>
<keyword evidence="4" id="KW-1185">Reference proteome</keyword>
<dbReference type="Proteomes" id="UP000306196">
    <property type="component" value="Unassembled WGS sequence"/>
</dbReference>
<keyword evidence="2" id="KW-0812">Transmembrane</keyword>
<evidence type="ECO:0000256" key="1">
    <source>
        <dbReference type="SAM" id="MobiDB-lite"/>
    </source>
</evidence>
<dbReference type="AlphaFoldDB" id="A0A5R8KB13"/>
<feature type="region of interest" description="Disordered" evidence="1">
    <location>
        <begin position="238"/>
        <end position="261"/>
    </location>
</feature>
<gene>
    <name evidence="3" type="ORF">FEM03_17865</name>
</gene>
<evidence type="ECO:0000313" key="3">
    <source>
        <dbReference type="EMBL" id="TLD69503.1"/>
    </source>
</evidence>
<reference evidence="3 4" key="1">
    <citation type="submission" date="2019-05" db="EMBL/GenBank/DDBJ databases">
        <title>Verrucobacter flavum gen. nov., sp. nov. a new member of the family Verrucomicrobiaceae.</title>
        <authorList>
            <person name="Szuroczki S."/>
            <person name="Abbaszade G."/>
            <person name="Szabo A."/>
            <person name="Felfoldi T."/>
            <person name="Schumann P."/>
            <person name="Boka K."/>
            <person name="Keki Z."/>
            <person name="Toumi M."/>
            <person name="Toth E."/>
        </authorList>
    </citation>
    <scope>NUCLEOTIDE SEQUENCE [LARGE SCALE GENOMIC DNA]</scope>
    <source>
        <strain evidence="3 4">MG-N-17</strain>
    </source>
</reference>
<sequence length="291" mass="32627">MCFTCACLISQSTAFTPPEQTEKLDPTLINEVYGLVVGGTPYTSEMSELEKNPDKAYVKQALEKLRQEQRRIKDEDIRTRPGLKPYIYSFLRDHYKPPDRGNEDAIRILKALALRDDLDVKDVEAIKQEVIKNLGTPFEAFKFLPAYFLEGAVVVLARDFTEENEDLIIRVMTDYPYWNASVEAALVLTNAGSVKALPAMDKFIEQLKAKNDESGADNIKRLKARLEAKIAAGQALTPDSRPRLNFSPTVASTPKPSKPATPSQSNEWFIWLAAAIAVGGCTWLVFRKLLK</sequence>
<evidence type="ECO:0000313" key="4">
    <source>
        <dbReference type="Proteomes" id="UP000306196"/>
    </source>
</evidence>
<keyword evidence="2" id="KW-1133">Transmembrane helix</keyword>
<dbReference type="EMBL" id="VAUV01000013">
    <property type="protein sequence ID" value="TLD69503.1"/>
    <property type="molecule type" value="Genomic_DNA"/>
</dbReference>
<evidence type="ECO:0000256" key="2">
    <source>
        <dbReference type="SAM" id="Phobius"/>
    </source>
</evidence>
<keyword evidence="2" id="KW-0472">Membrane</keyword>
<proteinExistence type="predicted"/>